<evidence type="ECO:0000313" key="1">
    <source>
        <dbReference type="EMBL" id="AXG10613.1"/>
    </source>
</evidence>
<proteinExistence type="predicted"/>
<evidence type="ECO:0000313" key="2">
    <source>
        <dbReference type="Proteomes" id="UP000252985"/>
    </source>
</evidence>
<dbReference type="Proteomes" id="UP000252985">
    <property type="component" value="Chromosome"/>
</dbReference>
<organism evidence="1 2">
    <name type="scientific">Haloplanus rubicundus</name>
    <dbReference type="NCBI Taxonomy" id="1547898"/>
    <lineage>
        <taxon>Archaea</taxon>
        <taxon>Methanobacteriati</taxon>
        <taxon>Methanobacteriota</taxon>
        <taxon>Stenosarchaea group</taxon>
        <taxon>Halobacteria</taxon>
        <taxon>Halobacteriales</taxon>
        <taxon>Haloferacaceae</taxon>
        <taxon>Haloplanus</taxon>
    </lineage>
</organism>
<reference evidence="1 2" key="1">
    <citation type="submission" date="2018-07" db="EMBL/GenBank/DDBJ databases">
        <title>Genome sequences of Haloplanus sp. CBA1112.</title>
        <authorList>
            <person name="Kim Y.B."/>
            <person name="Roh S.W."/>
        </authorList>
    </citation>
    <scope>NUCLEOTIDE SEQUENCE [LARGE SCALE GENOMIC DNA]</scope>
    <source>
        <strain evidence="1 2">CBA1112</strain>
    </source>
</reference>
<dbReference type="RefSeq" id="WP_114606096.1">
    <property type="nucleotide sequence ID" value="NZ_CP031148.1"/>
</dbReference>
<sequence length="68" mass="7722">MLLRLAAFVLGLLELLRPRSVVDFWMNLATSDDVSLRPWVYTAARIEGVFLVLWALRRSRSKSSGDGE</sequence>
<name>A0A345EEJ1_9EURY</name>
<accession>A0A345EEJ1</accession>
<protein>
    <submittedName>
        <fullName evidence="1">Uncharacterized protein</fullName>
    </submittedName>
</protein>
<dbReference type="EMBL" id="CP031148">
    <property type="protein sequence ID" value="AXG10613.1"/>
    <property type="molecule type" value="Genomic_DNA"/>
</dbReference>
<dbReference type="KEGG" id="haq:DU484_12595"/>
<dbReference type="GeneID" id="37287831"/>
<gene>
    <name evidence="1" type="ORF">DU484_12595</name>
</gene>
<dbReference type="AlphaFoldDB" id="A0A345EEJ1"/>